<dbReference type="Pfam" id="PF00924">
    <property type="entry name" value="MS_channel_2nd"/>
    <property type="match status" value="1"/>
</dbReference>
<dbReference type="InterPro" id="IPR006685">
    <property type="entry name" value="MscS_channel_2nd"/>
</dbReference>
<dbReference type="InterPro" id="IPR010920">
    <property type="entry name" value="LSM_dom_sf"/>
</dbReference>
<name>A0ABS2C9L3_9NEIS</name>
<dbReference type="PANTHER" id="PTHR30566:SF27">
    <property type="entry name" value="MECHANOSENSITIVE ION CHANNEL PROTEIN"/>
    <property type="match status" value="1"/>
</dbReference>
<feature type="transmembrane region" description="Helical" evidence="5">
    <location>
        <begin position="58"/>
        <end position="77"/>
    </location>
</feature>
<reference evidence="7 8" key="1">
    <citation type="submission" date="2019-11" db="EMBL/GenBank/DDBJ databases">
        <title>Novel Deefgea species.</title>
        <authorList>
            <person name="Han J.-H."/>
        </authorList>
    </citation>
    <scope>NUCLEOTIDE SEQUENCE [LARGE SCALE GENOMIC DNA]</scope>
    <source>
        <strain evidence="7 8">LMG 24817</strain>
    </source>
</reference>
<organism evidence="7 8">
    <name type="scientific">Deefgea chitinilytica</name>
    <dbReference type="NCBI Taxonomy" id="570276"/>
    <lineage>
        <taxon>Bacteria</taxon>
        <taxon>Pseudomonadati</taxon>
        <taxon>Pseudomonadota</taxon>
        <taxon>Betaproteobacteria</taxon>
        <taxon>Neisseriales</taxon>
        <taxon>Chitinibacteraceae</taxon>
        <taxon>Deefgea</taxon>
    </lineage>
</organism>
<dbReference type="InterPro" id="IPR023408">
    <property type="entry name" value="MscS_beta-dom_sf"/>
</dbReference>
<evidence type="ECO:0000256" key="4">
    <source>
        <dbReference type="ARBA" id="ARBA00023136"/>
    </source>
</evidence>
<comment type="subcellular location">
    <subcellularLocation>
        <location evidence="1">Membrane</location>
    </subcellularLocation>
</comment>
<protein>
    <submittedName>
        <fullName evidence="7">Mechanosensitive ion channel</fullName>
    </submittedName>
</protein>
<keyword evidence="3 5" id="KW-1133">Transmembrane helix</keyword>
<dbReference type="EMBL" id="WOFE01000001">
    <property type="protein sequence ID" value="MBM5570840.1"/>
    <property type="molecule type" value="Genomic_DNA"/>
</dbReference>
<sequence length="289" mass="32806">MLENLSQQFPFLLDRGLLRDLALSILLIIAMLTLRAGMRKAILLREDFSLETKRRWLVTLRNSILITTVLGAVLIWGQEIQTFAVSLVAVAAAFVLATKEVILCMLGSIYRTSTRLYELGDRIEIAGIKGQVIDVNLISTTLIESSRAEHHKGTVGRGIKIPNSMLFTNPVYNETMMGHFAIQTIHIHIERDADWELAETILLECGRETIAEYCKELVSHAKEIASDYIIDTPLQEPRVRIILDDIDSIALQLQLPAPLGLRAKIEQRILRQFLREFKQRQANQHDIDQ</sequence>
<comment type="caution">
    <text evidence="7">The sequence shown here is derived from an EMBL/GenBank/DDBJ whole genome shotgun (WGS) entry which is preliminary data.</text>
</comment>
<accession>A0ABS2C9L3</accession>
<gene>
    <name evidence="7" type="ORF">GM173_04505</name>
</gene>
<evidence type="ECO:0000313" key="7">
    <source>
        <dbReference type="EMBL" id="MBM5570840.1"/>
    </source>
</evidence>
<dbReference type="Proteomes" id="UP001195660">
    <property type="component" value="Unassembled WGS sequence"/>
</dbReference>
<evidence type="ECO:0000259" key="6">
    <source>
        <dbReference type="Pfam" id="PF00924"/>
    </source>
</evidence>
<evidence type="ECO:0000256" key="1">
    <source>
        <dbReference type="ARBA" id="ARBA00004370"/>
    </source>
</evidence>
<dbReference type="RefSeq" id="WP_203570114.1">
    <property type="nucleotide sequence ID" value="NZ_WOFE01000001.1"/>
</dbReference>
<feature type="transmembrane region" description="Helical" evidence="5">
    <location>
        <begin position="83"/>
        <end position="106"/>
    </location>
</feature>
<dbReference type="SUPFAM" id="SSF50182">
    <property type="entry name" value="Sm-like ribonucleoproteins"/>
    <property type="match status" value="1"/>
</dbReference>
<dbReference type="Gene3D" id="2.30.30.60">
    <property type="match status" value="1"/>
</dbReference>
<keyword evidence="2 5" id="KW-0812">Transmembrane</keyword>
<feature type="domain" description="Mechanosensitive ion channel MscS" evidence="6">
    <location>
        <begin position="105"/>
        <end position="173"/>
    </location>
</feature>
<proteinExistence type="predicted"/>
<feature type="transmembrane region" description="Helical" evidence="5">
    <location>
        <begin position="20"/>
        <end position="37"/>
    </location>
</feature>
<keyword evidence="8" id="KW-1185">Reference proteome</keyword>
<evidence type="ECO:0000256" key="5">
    <source>
        <dbReference type="SAM" id="Phobius"/>
    </source>
</evidence>
<evidence type="ECO:0000256" key="3">
    <source>
        <dbReference type="ARBA" id="ARBA00022989"/>
    </source>
</evidence>
<dbReference type="PANTHER" id="PTHR30566">
    <property type="entry name" value="YNAI-RELATED MECHANOSENSITIVE ION CHANNEL"/>
    <property type="match status" value="1"/>
</dbReference>
<evidence type="ECO:0000313" key="8">
    <source>
        <dbReference type="Proteomes" id="UP001195660"/>
    </source>
</evidence>
<keyword evidence="4 5" id="KW-0472">Membrane</keyword>
<evidence type="ECO:0000256" key="2">
    <source>
        <dbReference type="ARBA" id="ARBA00022692"/>
    </source>
</evidence>